<gene>
    <name evidence="1" type="ORF">CXU09_01940</name>
</gene>
<dbReference type="EMBL" id="PJKN01000001">
    <property type="protein sequence ID" value="PNC57844.1"/>
    <property type="molecule type" value="Genomic_DNA"/>
</dbReference>
<comment type="caution">
    <text evidence="1">The sequence shown here is derived from an EMBL/GenBank/DDBJ whole genome shotgun (WGS) entry which is preliminary data.</text>
</comment>
<sequence>MAKKPYWLLNRPRENTTPLRRIQTFQGTARPHSHRRNRAANIAQHVFLFLLYESRIPFPETGYCKTSSLPPVSGYLFTKRKGRKSVLNIRL</sequence>
<proteinExistence type="predicted"/>
<dbReference type="Proteomes" id="UP000235914">
    <property type="component" value="Unassembled WGS sequence"/>
</dbReference>
<organism evidence="1 2">
    <name type="scientific">Akkermansia muciniphila</name>
    <dbReference type="NCBI Taxonomy" id="239935"/>
    <lineage>
        <taxon>Bacteria</taxon>
        <taxon>Pseudomonadati</taxon>
        <taxon>Verrucomicrobiota</taxon>
        <taxon>Verrucomicrobiia</taxon>
        <taxon>Verrucomicrobiales</taxon>
        <taxon>Akkermansiaceae</taxon>
        <taxon>Akkermansia</taxon>
    </lineage>
</organism>
<evidence type="ECO:0000313" key="1">
    <source>
        <dbReference type="EMBL" id="PNC57844.1"/>
    </source>
</evidence>
<evidence type="ECO:0000313" key="2">
    <source>
        <dbReference type="Proteomes" id="UP000235914"/>
    </source>
</evidence>
<protein>
    <submittedName>
        <fullName evidence="1">Uncharacterized protein</fullName>
    </submittedName>
</protein>
<name>A0AAP8TAE1_9BACT</name>
<accession>A0AAP8TAE1</accession>
<dbReference type="AlphaFoldDB" id="A0AAP8TAE1"/>
<reference evidence="1 2" key="1">
    <citation type="journal article" date="2017" name="BMC Genomics">
        <title>Genome sequencing of 39 Akkermansia muciniphila isolates reveals its population structure, genomic and functional diverisity, and global distribution in mammalian gut microbiotas.</title>
        <authorList>
            <person name="Guo X."/>
            <person name="Li S."/>
            <person name="Zhang J."/>
            <person name="Wu F."/>
            <person name="Li X."/>
            <person name="Wu D."/>
            <person name="Zhang M."/>
            <person name="Ou Z."/>
            <person name="Jie Z."/>
            <person name="Yan Q."/>
            <person name="Li P."/>
            <person name="Yi J."/>
            <person name="Peng Y."/>
        </authorList>
    </citation>
    <scope>NUCLEOTIDE SEQUENCE [LARGE SCALE GENOMIC DNA]</scope>
    <source>
        <strain evidence="1 2">GP43</strain>
    </source>
</reference>